<comment type="caution">
    <text evidence="2">The sequence shown here is derived from an EMBL/GenBank/DDBJ whole genome shotgun (WGS) entry which is preliminary data.</text>
</comment>
<accession>A0A316BYE4</accession>
<dbReference type="Proteomes" id="UP000245396">
    <property type="component" value="Unassembled WGS sequence"/>
</dbReference>
<sequence>MRKLLFASAVVLLGTGAALADSAPSSSIVNPDHVIMETYAQARTTGDTYQPSTIVHQPRFDYSSAAAIRAPSAYPSNFNARGGDAAPPLH</sequence>
<dbReference type="OrthoDB" id="9975691at2"/>
<dbReference type="AlphaFoldDB" id="A0A316BYE4"/>
<dbReference type="EMBL" id="QGGG01000015">
    <property type="protein sequence ID" value="PWJ79459.1"/>
    <property type="molecule type" value="Genomic_DNA"/>
</dbReference>
<protein>
    <submittedName>
        <fullName evidence="2">Uncharacterized protein</fullName>
    </submittedName>
</protein>
<evidence type="ECO:0000256" key="1">
    <source>
        <dbReference type="SAM" id="SignalP"/>
    </source>
</evidence>
<feature type="signal peptide" evidence="1">
    <location>
        <begin position="1"/>
        <end position="20"/>
    </location>
</feature>
<organism evidence="2 3">
    <name type="scientific">Pseudaminobacter salicylatoxidans</name>
    <dbReference type="NCBI Taxonomy" id="93369"/>
    <lineage>
        <taxon>Bacteria</taxon>
        <taxon>Pseudomonadati</taxon>
        <taxon>Pseudomonadota</taxon>
        <taxon>Alphaproteobacteria</taxon>
        <taxon>Hyphomicrobiales</taxon>
        <taxon>Phyllobacteriaceae</taxon>
        <taxon>Pseudaminobacter</taxon>
    </lineage>
</organism>
<keyword evidence="1" id="KW-0732">Signal</keyword>
<evidence type="ECO:0000313" key="2">
    <source>
        <dbReference type="EMBL" id="PWJ79459.1"/>
    </source>
</evidence>
<evidence type="ECO:0000313" key="3">
    <source>
        <dbReference type="Proteomes" id="UP000245396"/>
    </source>
</evidence>
<keyword evidence="3" id="KW-1185">Reference proteome</keyword>
<name>A0A316BYE4_PSESE</name>
<gene>
    <name evidence="2" type="ORF">C7441_11569</name>
</gene>
<dbReference type="RefSeq" id="WP_146201529.1">
    <property type="nucleotide sequence ID" value="NZ_QGGG01000015.1"/>
</dbReference>
<feature type="chain" id="PRO_5016311654" evidence="1">
    <location>
        <begin position="21"/>
        <end position="90"/>
    </location>
</feature>
<reference evidence="2 3" key="1">
    <citation type="submission" date="2018-05" db="EMBL/GenBank/DDBJ databases">
        <title>Genomic Encyclopedia of Type Strains, Phase IV (KMG-IV): sequencing the most valuable type-strain genomes for metagenomic binning, comparative biology and taxonomic classification.</title>
        <authorList>
            <person name="Goeker M."/>
        </authorList>
    </citation>
    <scope>NUCLEOTIDE SEQUENCE [LARGE SCALE GENOMIC DNA]</scope>
    <source>
        <strain evidence="2 3">DSM 6986</strain>
    </source>
</reference>
<proteinExistence type="predicted"/>